<evidence type="ECO:0000256" key="10">
    <source>
        <dbReference type="SAM" id="MobiDB-lite"/>
    </source>
</evidence>
<comment type="similarity">
    <text evidence="2">Belongs to the WD repeat HIR1 family.</text>
</comment>
<feature type="domain" description="CAF1B/HIR1 beta-propeller" evidence="11">
    <location>
        <begin position="436"/>
        <end position="654"/>
    </location>
</feature>
<feature type="compositionally biased region" description="Low complexity" evidence="10">
    <location>
        <begin position="727"/>
        <end position="739"/>
    </location>
</feature>
<dbReference type="PANTHER" id="PTHR15271">
    <property type="entry name" value="CHROMATIN ASSEMBLY FACTOR 1 SUBUNIT B"/>
    <property type="match status" value="1"/>
</dbReference>
<dbReference type="GO" id="GO:0006334">
    <property type="term" value="P:nucleosome assembly"/>
    <property type="evidence" value="ECO:0007669"/>
    <property type="project" value="TreeGrafter"/>
</dbReference>
<dbReference type="OrthoDB" id="71227at2759"/>
<dbReference type="EMBL" id="BLZA01000032">
    <property type="protein sequence ID" value="GHJ88886.1"/>
    <property type="molecule type" value="Genomic_DNA"/>
</dbReference>
<dbReference type="Proteomes" id="UP000620104">
    <property type="component" value="Unassembled WGS sequence"/>
</dbReference>
<feature type="repeat" description="WD" evidence="9">
    <location>
        <begin position="260"/>
        <end position="301"/>
    </location>
</feature>
<keyword evidence="8" id="KW-0539">Nucleus</keyword>
<evidence type="ECO:0000256" key="8">
    <source>
        <dbReference type="ARBA" id="ARBA00023242"/>
    </source>
</evidence>
<evidence type="ECO:0000256" key="4">
    <source>
        <dbReference type="ARBA" id="ARBA00022737"/>
    </source>
</evidence>
<evidence type="ECO:0000256" key="9">
    <source>
        <dbReference type="PROSITE-ProRule" id="PRU00221"/>
    </source>
</evidence>
<proteinExistence type="inferred from homology"/>
<evidence type="ECO:0000313" key="13">
    <source>
        <dbReference type="Proteomes" id="UP000620104"/>
    </source>
</evidence>
<dbReference type="GO" id="GO:0005634">
    <property type="term" value="C:nucleus"/>
    <property type="evidence" value="ECO:0007669"/>
    <property type="project" value="UniProtKB-SubCell"/>
</dbReference>
<accession>A0A8H3YIT3</accession>
<evidence type="ECO:0000256" key="6">
    <source>
        <dbReference type="ARBA" id="ARBA00022853"/>
    </source>
</evidence>
<keyword evidence="5" id="KW-0227">DNA damage</keyword>
<dbReference type="Pfam" id="PF24105">
    <property type="entry name" value="Beta-prop_CAF1B_HIR1"/>
    <property type="match status" value="2"/>
</dbReference>
<dbReference type="AlphaFoldDB" id="A0A8H3YIT3"/>
<feature type="repeat" description="WD" evidence="9">
    <location>
        <begin position="218"/>
        <end position="259"/>
    </location>
</feature>
<feature type="region of interest" description="Disordered" evidence="10">
    <location>
        <begin position="359"/>
        <end position="402"/>
    </location>
</feature>
<feature type="compositionally biased region" description="Polar residues" evidence="10">
    <location>
        <begin position="697"/>
        <end position="722"/>
    </location>
</feature>
<gene>
    <name evidence="12" type="ORF">NliqN6_5288</name>
</gene>
<keyword evidence="7" id="KW-0234">DNA repair</keyword>
<evidence type="ECO:0000256" key="7">
    <source>
        <dbReference type="ARBA" id="ARBA00023204"/>
    </source>
</evidence>
<comment type="subcellular location">
    <subcellularLocation>
        <location evidence="1">Nucleus</location>
    </subcellularLocation>
</comment>
<feature type="compositionally biased region" description="Low complexity" evidence="10">
    <location>
        <begin position="671"/>
        <end position="684"/>
    </location>
</feature>
<protein>
    <recommendedName>
        <fullName evidence="11">CAF1B/HIR1 beta-propeller domain-containing protein</fullName>
    </recommendedName>
</protein>
<dbReference type="Gene3D" id="2.130.10.10">
    <property type="entry name" value="YVTN repeat-like/Quinoprotein amine dehydrogenase"/>
    <property type="match status" value="2"/>
</dbReference>
<feature type="compositionally biased region" description="Low complexity" evidence="10">
    <location>
        <begin position="765"/>
        <end position="777"/>
    </location>
</feature>
<dbReference type="SUPFAM" id="SSF50978">
    <property type="entry name" value="WD40 repeat-like"/>
    <property type="match status" value="1"/>
</dbReference>
<evidence type="ECO:0000256" key="1">
    <source>
        <dbReference type="ARBA" id="ARBA00004123"/>
    </source>
</evidence>
<feature type="compositionally biased region" description="Polar residues" evidence="10">
    <location>
        <begin position="78"/>
        <end position="89"/>
    </location>
</feature>
<dbReference type="InterPro" id="IPR015943">
    <property type="entry name" value="WD40/YVTN_repeat-like_dom_sf"/>
</dbReference>
<dbReference type="PROSITE" id="PS50082">
    <property type="entry name" value="WD_REPEATS_2"/>
    <property type="match status" value="3"/>
</dbReference>
<sequence length="804" mass="85232">MRAKVVEISWHDTQPVYSCDFQPIPPAQLKRILPFPQPNQIPTSSTSATEGLQASASTNSTGSKQGPSPCPTPGPSSLQSERPTSQGGASDTADVKVSGIPSIPSGGGSHRQYRLATAGADKNVRIWMVYPNVVTHAAPNTQQITPHPPRIVYLSTLRRHTAAVNVVRWSPNGQTLASAGDDGLIILWVPSDLPPSNFGEESAEEMGDKEYWRDKRAINVTKQEIYDIAWSPDGKYIIAGSTDNLAQVFSVADGSCVHQIQDHSHYVQGVAWDPLNEFLATQSSDRTVQVHSVSQRNNTLTIHPASRDRSGRGTPHAIMEIKNSRAPSFSMVRPSVARRASTVSDAGSTVTLTSELPDAAAVPPIPSSLSNTVPSTPLSLSNMNPPSNKPSSRRSSFSSTAAANSPLLAARDSFRGGRSPSPAPLPAIRPAPLTAQSIHQKLYGDELATNFFRRLTFSPDGGLLFTPAGQIEEPHYPLAPTSEDDSSIPKPKTNAIEGSKSTVYIYSRANLARPPIAHLPGHKTTTVAVRFSPIFYDLRPMADSGPIPPKKIILDKKNPAPVQVSIDMPPPSVSIHAAPTSASMFALPYRLMYAVAAQDSVLLYDTQQAGPIAIFKGLHYSAFTDVAWSPAGDSLVLTSSDGYCSIVVFDAAELGALHPTQQHHRQLQAIAQSHSSGHASTAHSLPPSPAPGHAIPSISNTPKAEGSTGSASVIPTPSTSFQLPGRTTPAEPSTSASTSGDSKVGTIFGLPVGTSNAQPPTPRTSAPGSPAAIISAPGKREGEDVKADGQVKLKKRRIELTRVE</sequence>
<evidence type="ECO:0000313" key="12">
    <source>
        <dbReference type="EMBL" id="GHJ88886.1"/>
    </source>
</evidence>
<keyword evidence="3 9" id="KW-0853">WD repeat</keyword>
<dbReference type="GO" id="GO:0033186">
    <property type="term" value="C:CAF-1 complex"/>
    <property type="evidence" value="ECO:0007669"/>
    <property type="project" value="TreeGrafter"/>
</dbReference>
<evidence type="ECO:0000256" key="3">
    <source>
        <dbReference type="ARBA" id="ARBA00022574"/>
    </source>
</evidence>
<reference evidence="12" key="1">
    <citation type="submission" date="2020-07" db="EMBL/GenBank/DDBJ databases">
        <title>Draft Genome Sequence of a Deep-Sea Yeast, Naganishia (Cryptococcus) liquefaciens strain N6.</title>
        <authorList>
            <person name="Han Y.W."/>
            <person name="Kajitani R."/>
            <person name="Morimoto H."/>
            <person name="Parhat M."/>
            <person name="Tsubouchi H."/>
            <person name="Bakenova O."/>
            <person name="Ogata M."/>
            <person name="Argunhan B."/>
            <person name="Aoki R."/>
            <person name="Kajiwara S."/>
            <person name="Itoh T."/>
            <person name="Iwasaki H."/>
        </authorList>
    </citation>
    <scope>NUCLEOTIDE SEQUENCE</scope>
    <source>
        <strain evidence="12">N6</strain>
    </source>
</reference>
<dbReference type="GO" id="GO:0006281">
    <property type="term" value="P:DNA repair"/>
    <property type="evidence" value="ECO:0007669"/>
    <property type="project" value="UniProtKB-KW"/>
</dbReference>
<feature type="repeat" description="WD" evidence="9">
    <location>
        <begin position="157"/>
        <end position="188"/>
    </location>
</feature>
<organism evidence="12 13">
    <name type="scientific">Naganishia liquefaciens</name>
    <dbReference type="NCBI Taxonomy" id="104408"/>
    <lineage>
        <taxon>Eukaryota</taxon>
        <taxon>Fungi</taxon>
        <taxon>Dikarya</taxon>
        <taxon>Basidiomycota</taxon>
        <taxon>Agaricomycotina</taxon>
        <taxon>Tremellomycetes</taxon>
        <taxon>Filobasidiales</taxon>
        <taxon>Filobasidiaceae</taxon>
        <taxon>Naganishia</taxon>
    </lineage>
</organism>
<evidence type="ECO:0000259" key="11">
    <source>
        <dbReference type="Pfam" id="PF24105"/>
    </source>
</evidence>
<keyword evidence="13" id="KW-1185">Reference proteome</keyword>
<keyword evidence="6" id="KW-0156">Chromatin regulator</keyword>
<evidence type="ECO:0000256" key="5">
    <source>
        <dbReference type="ARBA" id="ARBA00022763"/>
    </source>
</evidence>
<comment type="caution">
    <text evidence="12">The sequence shown here is derived from an EMBL/GenBank/DDBJ whole genome shotgun (WGS) entry which is preliminary data.</text>
</comment>
<dbReference type="PROSITE" id="PS50294">
    <property type="entry name" value="WD_REPEATS_REGION"/>
    <property type="match status" value="1"/>
</dbReference>
<feature type="domain" description="CAF1B/HIR1 beta-propeller" evidence="11">
    <location>
        <begin position="110"/>
        <end position="303"/>
    </location>
</feature>
<feature type="compositionally biased region" description="Basic and acidic residues" evidence="10">
    <location>
        <begin position="778"/>
        <end position="788"/>
    </location>
</feature>
<dbReference type="InterPro" id="IPR036322">
    <property type="entry name" value="WD40_repeat_dom_sf"/>
</dbReference>
<feature type="region of interest" description="Disordered" evidence="10">
    <location>
        <begin position="663"/>
        <end position="788"/>
    </location>
</feature>
<feature type="region of interest" description="Disordered" evidence="10">
    <location>
        <begin position="34"/>
        <end position="111"/>
    </location>
</feature>
<dbReference type="GO" id="GO:0006335">
    <property type="term" value="P:DNA replication-dependent chromatin assembly"/>
    <property type="evidence" value="ECO:0007669"/>
    <property type="project" value="InterPro"/>
</dbReference>
<feature type="compositionally biased region" description="Polar residues" evidence="10">
    <location>
        <begin position="38"/>
        <end position="65"/>
    </location>
</feature>
<name>A0A8H3YIT3_9TREE</name>
<feature type="compositionally biased region" description="Low complexity" evidence="10">
    <location>
        <begin position="374"/>
        <end position="402"/>
    </location>
</feature>
<dbReference type="SMART" id="SM00320">
    <property type="entry name" value="WD40"/>
    <property type="match status" value="5"/>
</dbReference>
<evidence type="ECO:0000256" key="2">
    <source>
        <dbReference type="ARBA" id="ARBA00007306"/>
    </source>
</evidence>
<dbReference type="InterPro" id="IPR045145">
    <property type="entry name" value="PTHR15271"/>
</dbReference>
<dbReference type="PANTHER" id="PTHR15271:SF4">
    <property type="entry name" value="CHROMATIN ASSEMBLY FACTOR 1 SUBUNIT B"/>
    <property type="match status" value="1"/>
</dbReference>
<keyword evidence="4" id="KW-0677">Repeat</keyword>
<dbReference type="InterPro" id="IPR001680">
    <property type="entry name" value="WD40_rpt"/>
</dbReference>
<dbReference type="InterPro" id="IPR055410">
    <property type="entry name" value="Beta-prop_CAF1B_HIR1"/>
</dbReference>